<dbReference type="InterPro" id="IPR023365">
    <property type="entry name" value="Sortase_dom-sf"/>
</dbReference>
<dbReference type="GO" id="GO:0016787">
    <property type="term" value="F:hydrolase activity"/>
    <property type="evidence" value="ECO:0007669"/>
    <property type="project" value="UniProtKB-KW"/>
</dbReference>
<evidence type="ECO:0000256" key="2">
    <source>
        <dbReference type="SAM" id="MobiDB-lite"/>
    </source>
</evidence>
<dbReference type="EMBL" id="SJZJ01000010">
    <property type="protein sequence ID" value="TCJ28607.1"/>
    <property type="molecule type" value="Genomic_DNA"/>
</dbReference>
<dbReference type="CDD" id="cd05830">
    <property type="entry name" value="Sortase_E"/>
    <property type="match status" value="1"/>
</dbReference>
<accession>A0A4R1CDH8</accession>
<keyword evidence="5" id="KW-1185">Reference proteome</keyword>
<proteinExistence type="predicted"/>
<keyword evidence="1" id="KW-0378">Hydrolase</keyword>
<reference evidence="4 5" key="1">
    <citation type="submission" date="2019-03" db="EMBL/GenBank/DDBJ databases">
        <authorList>
            <person name="Kim M.K.M."/>
        </authorList>
    </citation>
    <scope>NUCLEOTIDE SEQUENCE [LARGE SCALE GENOMIC DNA]</scope>
    <source>
        <strain evidence="4 5">18JY15-6</strain>
    </source>
</reference>
<evidence type="ECO:0000256" key="1">
    <source>
        <dbReference type="ARBA" id="ARBA00022801"/>
    </source>
</evidence>
<comment type="caution">
    <text evidence="4">The sequence shown here is derived from an EMBL/GenBank/DDBJ whole genome shotgun (WGS) entry which is preliminary data.</text>
</comment>
<organism evidence="4 5">
    <name type="scientific">Nocardioides jejuensis</name>
    <dbReference type="NCBI Taxonomy" id="2502782"/>
    <lineage>
        <taxon>Bacteria</taxon>
        <taxon>Bacillati</taxon>
        <taxon>Actinomycetota</taxon>
        <taxon>Actinomycetes</taxon>
        <taxon>Propionibacteriales</taxon>
        <taxon>Nocardioidaceae</taxon>
        <taxon>Nocardioides</taxon>
    </lineage>
</organism>
<protein>
    <submittedName>
        <fullName evidence="4">Class E sortase</fullName>
    </submittedName>
</protein>
<dbReference type="OrthoDB" id="5242879at2"/>
<dbReference type="InterPro" id="IPR042003">
    <property type="entry name" value="Sortase_E"/>
</dbReference>
<dbReference type="Proteomes" id="UP000295453">
    <property type="component" value="Unassembled WGS sequence"/>
</dbReference>
<keyword evidence="3" id="KW-0812">Transmembrane</keyword>
<dbReference type="Pfam" id="PF04203">
    <property type="entry name" value="Sortase"/>
    <property type="match status" value="1"/>
</dbReference>
<name>A0A4R1CDH8_9ACTN</name>
<evidence type="ECO:0000313" key="5">
    <source>
        <dbReference type="Proteomes" id="UP000295453"/>
    </source>
</evidence>
<feature type="compositionally biased region" description="Pro residues" evidence="2">
    <location>
        <begin position="30"/>
        <end position="40"/>
    </location>
</feature>
<dbReference type="Gene3D" id="2.40.260.10">
    <property type="entry name" value="Sortase"/>
    <property type="match status" value="1"/>
</dbReference>
<feature type="region of interest" description="Disordered" evidence="2">
    <location>
        <begin position="1"/>
        <end position="42"/>
    </location>
</feature>
<dbReference type="AlphaFoldDB" id="A0A4R1CDH8"/>
<gene>
    <name evidence="4" type="ORF">EPD65_07815</name>
</gene>
<sequence>MSTVVSGRRIAEPGPVKGRRFRLPTRAPRTPRPARQPRPKVPLTREQERLVLMSSVLTMVAIVCLWSLAQMLLLGRLSEDRSQGLLYPEFRHELAAQTAPTGPTTVDADGKTVAVAPGEPVAVVSAPEIGLSQVVVEGTAPSDLLAGPGHRRDTVLPGQEGTSLVYGRATTYGGPFGKIEDLRAGDHIYVVIGQGRVDFTVLGVRYDGDPLPPAPAAGKARLVLTTAEQLRWGMSPGRAVYVDAEAPKAYPAPSGRPAAVPEPELAMQTDSGAMPLLVLCLAGLVAVTLGVIAARQRWSAALVWVVATPIVIALSWGTTDVVMRLLPNLI</sequence>
<keyword evidence="3" id="KW-1133">Transmembrane helix</keyword>
<feature type="transmembrane region" description="Helical" evidence="3">
    <location>
        <begin position="50"/>
        <end position="73"/>
    </location>
</feature>
<evidence type="ECO:0000256" key="3">
    <source>
        <dbReference type="SAM" id="Phobius"/>
    </source>
</evidence>
<dbReference type="SUPFAM" id="SSF63817">
    <property type="entry name" value="Sortase"/>
    <property type="match status" value="1"/>
</dbReference>
<dbReference type="RefSeq" id="WP_131582883.1">
    <property type="nucleotide sequence ID" value="NZ_SJZJ01000010.1"/>
</dbReference>
<feature type="transmembrane region" description="Helical" evidence="3">
    <location>
        <begin position="301"/>
        <end position="319"/>
    </location>
</feature>
<evidence type="ECO:0000313" key="4">
    <source>
        <dbReference type="EMBL" id="TCJ28607.1"/>
    </source>
</evidence>
<dbReference type="InterPro" id="IPR005754">
    <property type="entry name" value="Sortase"/>
</dbReference>
<feature type="transmembrane region" description="Helical" evidence="3">
    <location>
        <begin position="273"/>
        <end position="294"/>
    </location>
</feature>
<keyword evidence="3" id="KW-0472">Membrane</keyword>